<organism evidence="1 2">
    <name type="scientific">Amycolatopsis suaedae</name>
    <dbReference type="NCBI Taxonomy" id="2510978"/>
    <lineage>
        <taxon>Bacteria</taxon>
        <taxon>Bacillati</taxon>
        <taxon>Actinomycetota</taxon>
        <taxon>Actinomycetes</taxon>
        <taxon>Pseudonocardiales</taxon>
        <taxon>Pseudonocardiaceae</taxon>
        <taxon>Amycolatopsis</taxon>
    </lineage>
</organism>
<dbReference type="GO" id="GO:0008168">
    <property type="term" value="F:methyltransferase activity"/>
    <property type="evidence" value="ECO:0007669"/>
    <property type="project" value="UniProtKB-KW"/>
</dbReference>
<evidence type="ECO:0000313" key="2">
    <source>
        <dbReference type="Proteomes" id="UP000292003"/>
    </source>
</evidence>
<gene>
    <name evidence="1" type="ORF">EWH70_01900</name>
</gene>
<comment type="caution">
    <text evidence="1">The sequence shown here is derived from an EMBL/GenBank/DDBJ whole genome shotgun (WGS) entry which is preliminary data.</text>
</comment>
<accession>A0A4Q7JGE8</accession>
<keyword evidence="1" id="KW-0808">Transferase</keyword>
<dbReference type="InterPro" id="IPR029063">
    <property type="entry name" value="SAM-dependent_MTases_sf"/>
</dbReference>
<dbReference type="Proteomes" id="UP000292003">
    <property type="component" value="Unassembled WGS sequence"/>
</dbReference>
<reference evidence="1 2" key="1">
    <citation type="submission" date="2019-02" db="EMBL/GenBank/DDBJ databases">
        <title>Draft genome sequence of Amycolatopsis sp. 8-3EHSu isolated from roots of Suaeda maritima.</title>
        <authorList>
            <person name="Duangmal K."/>
            <person name="Chantavorakit T."/>
        </authorList>
    </citation>
    <scope>NUCLEOTIDE SEQUENCE [LARGE SCALE GENOMIC DNA]</scope>
    <source>
        <strain evidence="1 2">8-3EHSu</strain>
    </source>
</reference>
<dbReference type="OrthoDB" id="8385759at2"/>
<dbReference type="AlphaFoldDB" id="A0A4Q7JGE8"/>
<keyword evidence="2" id="KW-1185">Reference proteome</keyword>
<dbReference type="Gene3D" id="3.40.50.150">
    <property type="entry name" value="Vaccinia Virus protein VP39"/>
    <property type="match status" value="1"/>
</dbReference>
<name>A0A4Q7JGE8_9PSEU</name>
<dbReference type="EMBL" id="SFCC01000001">
    <property type="protein sequence ID" value="RZQ65854.1"/>
    <property type="molecule type" value="Genomic_DNA"/>
</dbReference>
<sequence>MSETDWLPRNRENWDDRVRVHAASEFYDLPGFLAGASTLLADRASFATADVYDAPEVLAGQRFDIVYTGIGALVWLPDLTRWARVVTDLLADGGFVYLAELHPVTDVLDDDGTTVTHDYFRDGGETYDDAHTYTDGPPLTSTASTQWQHPLGEVVTALARAGLRIEFLHEHPFSLFERFPGLERGESGEYRFPAGRPRVPLLYSIRASA</sequence>
<dbReference type="RefSeq" id="WP_130473423.1">
    <property type="nucleotide sequence ID" value="NZ_SFCC01000001.1"/>
</dbReference>
<dbReference type="SUPFAM" id="SSF53335">
    <property type="entry name" value="S-adenosyl-L-methionine-dependent methyltransferases"/>
    <property type="match status" value="1"/>
</dbReference>
<dbReference type="GO" id="GO:0032259">
    <property type="term" value="P:methylation"/>
    <property type="evidence" value="ECO:0007669"/>
    <property type="project" value="UniProtKB-KW"/>
</dbReference>
<proteinExistence type="predicted"/>
<evidence type="ECO:0000313" key="1">
    <source>
        <dbReference type="EMBL" id="RZQ65854.1"/>
    </source>
</evidence>
<keyword evidence="1" id="KW-0489">Methyltransferase</keyword>
<protein>
    <submittedName>
        <fullName evidence="1">SAM-dependent methyltransferase</fullName>
    </submittedName>
</protein>